<comment type="caution">
    <text evidence="6">The sequence shown here is derived from an EMBL/GenBank/DDBJ whole genome shotgun (WGS) entry which is preliminary data.</text>
</comment>
<evidence type="ECO:0000256" key="1">
    <source>
        <dbReference type="ARBA" id="ARBA00004123"/>
    </source>
</evidence>
<dbReference type="Proteomes" id="UP000193498">
    <property type="component" value="Unassembled WGS sequence"/>
</dbReference>
<dbReference type="InParanoid" id="A0A1Y1YY13"/>
<protein>
    <submittedName>
        <fullName evidence="6">SNF5-domain-containing protein</fullName>
    </submittedName>
</protein>
<evidence type="ECO:0000313" key="7">
    <source>
        <dbReference type="Proteomes" id="UP000193498"/>
    </source>
</evidence>
<accession>A0A1Y1YY13</accession>
<gene>
    <name evidence="6" type="ORF">K493DRAFT_207654</name>
</gene>
<dbReference type="AlphaFoldDB" id="A0A1Y1YY13"/>
<dbReference type="GO" id="GO:0000228">
    <property type="term" value="C:nuclear chromosome"/>
    <property type="evidence" value="ECO:0007669"/>
    <property type="project" value="InterPro"/>
</dbReference>
<feature type="non-terminal residue" evidence="6">
    <location>
        <position position="1"/>
    </location>
</feature>
<reference evidence="6 7" key="1">
    <citation type="submission" date="2016-07" db="EMBL/GenBank/DDBJ databases">
        <title>Pervasive Adenine N6-methylation of Active Genes in Fungi.</title>
        <authorList>
            <consortium name="DOE Joint Genome Institute"/>
            <person name="Mondo S.J."/>
            <person name="Dannebaum R.O."/>
            <person name="Kuo R.C."/>
            <person name="Labutti K."/>
            <person name="Haridas S."/>
            <person name="Kuo A."/>
            <person name="Salamov A."/>
            <person name="Ahrendt S.R."/>
            <person name="Lipzen A."/>
            <person name="Sullivan W."/>
            <person name="Andreopoulos W.B."/>
            <person name="Clum A."/>
            <person name="Lindquist E."/>
            <person name="Daum C."/>
            <person name="Ramamoorthy G.K."/>
            <person name="Gryganskyi A."/>
            <person name="Culley D."/>
            <person name="Magnuson J.K."/>
            <person name="James T.Y."/>
            <person name="O'Malley M.A."/>
            <person name="Stajich J.E."/>
            <person name="Spatafora J.W."/>
            <person name="Visel A."/>
            <person name="Grigoriev I.V."/>
        </authorList>
    </citation>
    <scope>NUCLEOTIDE SEQUENCE [LARGE SCALE GENOMIC DNA]</scope>
    <source>
        <strain evidence="6 7">CBS 931.73</strain>
    </source>
</reference>
<name>A0A1Y1YY13_9FUNG</name>
<keyword evidence="4" id="KW-0804">Transcription</keyword>
<sequence>LVPIRLEVDGEGQKLRDTFTWNVNDTTISYEHFAEVLCEDFHLSPSTFVPSIVSSIKEQVEDFLIHNRKPTAESDEPFEGIDSELRIQIKIDITVGNVSLLDQFEWDINCPNNDPEQFAEVLANELGLGGEFKTAIAHSIREQIYIYMKSLLLLGYSFDGSPIYDGELASSFLPNVIEAIRDEESVDQYTPMLVELTDAEVEKLERDRERETR</sequence>
<keyword evidence="5" id="KW-0539">Nucleus</keyword>
<comment type="subcellular location">
    <subcellularLocation>
        <location evidence="1">Nucleus</location>
    </subcellularLocation>
</comment>
<evidence type="ECO:0000256" key="3">
    <source>
        <dbReference type="ARBA" id="ARBA00023015"/>
    </source>
</evidence>
<evidence type="ECO:0000256" key="4">
    <source>
        <dbReference type="ARBA" id="ARBA00023163"/>
    </source>
</evidence>
<proteinExistence type="inferred from homology"/>
<evidence type="ECO:0000313" key="6">
    <source>
        <dbReference type="EMBL" id="ORY02912.1"/>
    </source>
</evidence>
<comment type="similarity">
    <text evidence="2">Belongs to the SNF5 family.</text>
</comment>
<dbReference type="EMBL" id="MCFE01000052">
    <property type="protein sequence ID" value="ORY02912.1"/>
    <property type="molecule type" value="Genomic_DNA"/>
</dbReference>
<keyword evidence="3" id="KW-0805">Transcription regulation</keyword>
<evidence type="ECO:0000256" key="5">
    <source>
        <dbReference type="ARBA" id="ARBA00023242"/>
    </source>
</evidence>
<dbReference type="STRING" id="1314790.A0A1Y1YY13"/>
<dbReference type="GO" id="GO:0006338">
    <property type="term" value="P:chromatin remodeling"/>
    <property type="evidence" value="ECO:0007669"/>
    <property type="project" value="InterPro"/>
</dbReference>
<evidence type="ECO:0000256" key="2">
    <source>
        <dbReference type="ARBA" id="ARBA00010239"/>
    </source>
</evidence>
<dbReference type="PANTHER" id="PTHR10019">
    <property type="entry name" value="SNF5"/>
    <property type="match status" value="1"/>
</dbReference>
<keyword evidence="7" id="KW-1185">Reference proteome</keyword>
<dbReference type="InterPro" id="IPR006939">
    <property type="entry name" value="SNF5"/>
</dbReference>
<organism evidence="6 7">
    <name type="scientific">Basidiobolus meristosporus CBS 931.73</name>
    <dbReference type="NCBI Taxonomy" id="1314790"/>
    <lineage>
        <taxon>Eukaryota</taxon>
        <taxon>Fungi</taxon>
        <taxon>Fungi incertae sedis</taxon>
        <taxon>Zoopagomycota</taxon>
        <taxon>Entomophthoromycotina</taxon>
        <taxon>Basidiobolomycetes</taxon>
        <taxon>Basidiobolales</taxon>
        <taxon>Basidiobolaceae</taxon>
        <taxon>Basidiobolus</taxon>
    </lineage>
</organism>
<dbReference type="Pfam" id="PF04855">
    <property type="entry name" value="SNF5"/>
    <property type="match status" value="1"/>
</dbReference>
<dbReference type="OrthoDB" id="515064at2759"/>